<dbReference type="Pfam" id="PF12632">
    <property type="entry name" value="Vezatin"/>
    <property type="match status" value="2"/>
</dbReference>
<protein>
    <recommendedName>
        <fullName evidence="5">Vezatin</fullName>
    </recommendedName>
</protein>
<evidence type="ECO:0000256" key="6">
    <source>
        <dbReference type="ARBA" id="ARBA00022475"/>
    </source>
</evidence>
<comment type="subcellular location">
    <subcellularLocation>
        <location evidence="2">Cell junction</location>
        <location evidence="2">Adherens junction</location>
    </subcellularLocation>
    <subcellularLocation>
        <location evidence="3">Cell membrane</location>
        <topology evidence="3">Multi-pass membrane protein</topology>
    </subcellularLocation>
    <subcellularLocation>
        <location evidence="1">Nucleus</location>
    </subcellularLocation>
</comment>
<dbReference type="PANTHER" id="PTHR15989:SF5">
    <property type="entry name" value="VEZATIN"/>
    <property type="match status" value="1"/>
</dbReference>
<keyword evidence="8" id="KW-0965">Cell junction</keyword>
<feature type="region of interest" description="Disordered" evidence="13">
    <location>
        <begin position="34"/>
        <end position="57"/>
    </location>
</feature>
<proteinExistence type="inferred from homology"/>
<evidence type="ECO:0000256" key="7">
    <source>
        <dbReference type="ARBA" id="ARBA00022692"/>
    </source>
</evidence>
<keyword evidence="12" id="KW-0539">Nucleus</keyword>
<evidence type="ECO:0000256" key="9">
    <source>
        <dbReference type="ARBA" id="ARBA00022989"/>
    </source>
</evidence>
<organism evidence="15 16">
    <name type="scientific">Etheostoma spectabile</name>
    <name type="common">orangethroat darter</name>
    <dbReference type="NCBI Taxonomy" id="54343"/>
    <lineage>
        <taxon>Eukaryota</taxon>
        <taxon>Metazoa</taxon>
        <taxon>Chordata</taxon>
        <taxon>Craniata</taxon>
        <taxon>Vertebrata</taxon>
        <taxon>Euteleostomi</taxon>
        <taxon>Actinopterygii</taxon>
        <taxon>Neopterygii</taxon>
        <taxon>Teleostei</taxon>
        <taxon>Neoteleostei</taxon>
        <taxon>Acanthomorphata</taxon>
        <taxon>Eupercaria</taxon>
        <taxon>Perciformes</taxon>
        <taxon>Percoidei</taxon>
        <taxon>Percidae</taxon>
        <taxon>Etheostomatinae</taxon>
        <taxon>Etheostoma</taxon>
    </lineage>
</organism>
<dbReference type="AlphaFoldDB" id="A0A5J5CJC3"/>
<dbReference type="GO" id="GO:0017022">
    <property type="term" value="F:myosin binding"/>
    <property type="evidence" value="ECO:0007669"/>
    <property type="project" value="InterPro"/>
</dbReference>
<keyword evidence="16" id="KW-1185">Reference proteome</keyword>
<feature type="domain" description="Myosin-binding" evidence="14">
    <location>
        <begin position="156"/>
        <end position="287"/>
    </location>
</feature>
<feature type="region of interest" description="Disordered" evidence="13">
    <location>
        <begin position="588"/>
        <end position="663"/>
    </location>
</feature>
<evidence type="ECO:0000256" key="10">
    <source>
        <dbReference type="ARBA" id="ARBA00023054"/>
    </source>
</evidence>
<evidence type="ECO:0000259" key="14">
    <source>
        <dbReference type="Pfam" id="PF12632"/>
    </source>
</evidence>
<comment type="similarity">
    <text evidence="4">Belongs to the vezatin family.</text>
</comment>
<evidence type="ECO:0000256" key="3">
    <source>
        <dbReference type="ARBA" id="ARBA00004651"/>
    </source>
</evidence>
<evidence type="ECO:0000256" key="5">
    <source>
        <dbReference type="ARBA" id="ARBA00018125"/>
    </source>
</evidence>
<keyword evidence="11" id="KW-0472">Membrane</keyword>
<accession>A0A5J5CJC3</accession>
<dbReference type="GO" id="GO:0005634">
    <property type="term" value="C:nucleus"/>
    <property type="evidence" value="ECO:0007669"/>
    <property type="project" value="UniProtKB-SubCell"/>
</dbReference>
<feature type="region of interest" description="Disordered" evidence="13">
    <location>
        <begin position="319"/>
        <end position="342"/>
    </location>
</feature>
<keyword evidence="6" id="KW-1003">Cell membrane</keyword>
<sequence length="784" mass="86287">MTEEFDEDVVFENSPLFQYLHDLGHTDFEACPTASLDDEYGGQEGDLTTPDEDPRKTSGGRFWRLAEALWRWSPIHQAAASHKLGQQLDRVFGQYSVKCILDQDVLLQEDVELIELLDPSLLTLGSSVSGSSSRSSTLPRPSLIAKPSLWDMAGLLGLAAVLLGLCSEGLWSLAAAPWGLALLGWLGLRGVMLWRTGRMQRAVHTQATQLQTLVHNSKTLTGLSRKALRLVQETEVISRGFTLVSAANSFSRAGPGAVPRGQQLIGLRKALYRALRTAFRASRRATSIAQQEENMLFQLWVGQSSECFRRLALLLSHRGTEEPAEGRPSEDTTPPPPPLHRSIAAVTEPLHHALGSCLCEVQRSYDFHRHFETHVRTTGSDRTGRAREKCRELNTLHTSIRSLQLHLKALLSEMIILEDDLEKLMVSKEPTELTFEGYQDLSDRLHQLQPHMQASTGCWEDTICQVVEVAPSQCRTRNQPENDSQFAVTHTISAGYAEGLEQCGTPVTEIPAPPPSYPLILDRDPVPEEQEWEAYVSDSESDGEGRGSWSDILSPEERERQRREREESRRVLSELKAVLGFRASEGERMKRKQLLFNDQAAVTPSAPSESSDPATNPSDAPTSLGSIESSVKEGNHFSECSAGNKGEEGEGKDSRVRPDPFAEPVTEFSCGLEEKGGDLGGTSVCTRGGGGAAELHQYDGVLEEGQNGLDCFLKPKVPAVTVMDRLTELHGPEALSFSSALAAQVAARSHSLIAMEEQTFGDDEEEEEEDEEEGDGQTLEKDLS</sequence>
<keyword evidence="7" id="KW-0812">Transmembrane</keyword>
<name>A0A5J5CJC3_9PERO</name>
<dbReference type="GO" id="GO:0005886">
    <property type="term" value="C:plasma membrane"/>
    <property type="evidence" value="ECO:0007669"/>
    <property type="project" value="UniProtKB-SubCell"/>
</dbReference>
<feature type="compositionally biased region" description="Acidic residues" evidence="13">
    <location>
        <begin position="759"/>
        <end position="775"/>
    </location>
</feature>
<comment type="caution">
    <text evidence="15">The sequence shown here is derived from an EMBL/GenBank/DDBJ whole genome shotgun (WGS) entry which is preliminary data.</text>
</comment>
<evidence type="ECO:0000256" key="1">
    <source>
        <dbReference type="ARBA" id="ARBA00004123"/>
    </source>
</evidence>
<dbReference type="InterPro" id="IPR026858">
    <property type="entry name" value="Vezatin"/>
</dbReference>
<keyword evidence="9" id="KW-1133">Transmembrane helix</keyword>
<dbReference type="PANTHER" id="PTHR15989">
    <property type="entry name" value="VEZATIN"/>
    <property type="match status" value="1"/>
</dbReference>
<evidence type="ECO:0000313" key="15">
    <source>
        <dbReference type="EMBL" id="KAA8580340.1"/>
    </source>
</evidence>
<feature type="region of interest" description="Disordered" evidence="13">
    <location>
        <begin position="531"/>
        <end position="570"/>
    </location>
</feature>
<evidence type="ECO:0000256" key="4">
    <source>
        <dbReference type="ARBA" id="ARBA00007245"/>
    </source>
</evidence>
<evidence type="ECO:0000256" key="13">
    <source>
        <dbReference type="SAM" id="MobiDB-lite"/>
    </source>
</evidence>
<dbReference type="GO" id="GO:0098609">
    <property type="term" value="P:cell-cell adhesion"/>
    <property type="evidence" value="ECO:0007669"/>
    <property type="project" value="InterPro"/>
</dbReference>
<evidence type="ECO:0000313" key="16">
    <source>
        <dbReference type="Proteomes" id="UP000327493"/>
    </source>
</evidence>
<evidence type="ECO:0000256" key="11">
    <source>
        <dbReference type="ARBA" id="ARBA00023136"/>
    </source>
</evidence>
<feature type="domain" description="Myosin-binding" evidence="14">
    <location>
        <begin position="295"/>
        <end position="408"/>
    </location>
</feature>
<feature type="region of interest" description="Disordered" evidence="13">
    <location>
        <begin position="754"/>
        <end position="784"/>
    </location>
</feature>
<feature type="compositionally biased region" description="Basic and acidic residues" evidence="13">
    <location>
        <begin position="555"/>
        <end position="570"/>
    </location>
</feature>
<feature type="compositionally biased region" description="Polar residues" evidence="13">
    <location>
        <begin position="600"/>
        <end position="629"/>
    </location>
</feature>
<evidence type="ECO:0000256" key="12">
    <source>
        <dbReference type="ARBA" id="ARBA00023242"/>
    </source>
</evidence>
<reference evidence="15 16" key="1">
    <citation type="submission" date="2019-08" db="EMBL/GenBank/DDBJ databases">
        <title>A chromosome-level genome assembly, high-density linkage maps, and genome scans reveal the genomic architecture of hybrid incompatibilities underlying speciation via character displacement in darters (Percidae: Etheostominae).</title>
        <authorList>
            <person name="Moran R.L."/>
            <person name="Catchen J.M."/>
            <person name="Fuller R.C."/>
        </authorList>
    </citation>
    <scope>NUCLEOTIDE SEQUENCE [LARGE SCALE GENOMIC DNA]</scope>
    <source>
        <strain evidence="15">EspeVRDwgs_2016</strain>
        <tissue evidence="15">Muscle</tissue>
    </source>
</reference>
<dbReference type="Proteomes" id="UP000327493">
    <property type="component" value="Chromosome 23"/>
</dbReference>
<dbReference type="InterPro" id="IPR026859">
    <property type="entry name" value="Myosin-bd"/>
</dbReference>
<keyword evidence="10" id="KW-0175">Coiled coil</keyword>
<evidence type="ECO:0000256" key="8">
    <source>
        <dbReference type="ARBA" id="ARBA00022949"/>
    </source>
</evidence>
<feature type="compositionally biased region" description="Basic and acidic residues" evidence="13">
    <location>
        <begin position="645"/>
        <end position="660"/>
    </location>
</feature>
<gene>
    <name evidence="15" type="ORF">FQN60_005875</name>
</gene>
<feature type="compositionally biased region" description="Basic and acidic residues" evidence="13">
    <location>
        <begin position="319"/>
        <end position="330"/>
    </location>
</feature>
<dbReference type="GO" id="GO:0005912">
    <property type="term" value="C:adherens junction"/>
    <property type="evidence" value="ECO:0007669"/>
    <property type="project" value="UniProtKB-SubCell"/>
</dbReference>
<evidence type="ECO:0000256" key="2">
    <source>
        <dbReference type="ARBA" id="ARBA00004536"/>
    </source>
</evidence>
<dbReference type="EMBL" id="VOFY01000023">
    <property type="protein sequence ID" value="KAA8580340.1"/>
    <property type="molecule type" value="Genomic_DNA"/>
</dbReference>